<dbReference type="Gene3D" id="3.40.220.10">
    <property type="entry name" value="Leucine Aminopeptidase, subunit E, domain 1"/>
    <property type="match status" value="1"/>
</dbReference>
<name>A0A9P6LSQ9_9FUNG</name>
<feature type="transmembrane region" description="Helical" evidence="2">
    <location>
        <begin position="73"/>
        <end position="95"/>
    </location>
</feature>
<dbReference type="OrthoDB" id="9985428at2759"/>
<dbReference type="NCBIfam" id="TIGR02452">
    <property type="entry name" value="TIGR02452 family protein"/>
    <property type="match status" value="1"/>
</dbReference>
<dbReference type="PANTHER" id="PTHR35596">
    <property type="entry name" value="DUF2263 DOMAIN-CONTAINING PROTEIN"/>
    <property type="match status" value="1"/>
</dbReference>
<dbReference type="AlphaFoldDB" id="A0A9P6LSQ9"/>
<feature type="compositionally biased region" description="Acidic residues" evidence="1">
    <location>
        <begin position="391"/>
        <end position="406"/>
    </location>
</feature>
<dbReference type="SUPFAM" id="SSF52949">
    <property type="entry name" value="Macro domain-like"/>
    <property type="match status" value="1"/>
</dbReference>
<organism evidence="4 5">
    <name type="scientific">Modicella reniformis</name>
    <dbReference type="NCBI Taxonomy" id="1440133"/>
    <lineage>
        <taxon>Eukaryota</taxon>
        <taxon>Fungi</taxon>
        <taxon>Fungi incertae sedis</taxon>
        <taxon>Mucoromycota</taxon>
        <taxon>Mortierellomycotina</taxon>
        <taxon>Mortierellomycetes</taxon>
        <taxon>Mortierellales</taxon>
        <taxon>Mortierellaceae</taxon>
        <taxon>Modicella</taxon>
    </lineage>
</organism>
<reference evidence="4" key="1">
    <citation type="journal article" date="2020" name="Fungal Divers.">
        <title>Resolving the Mortierellaceae phylogeny through synthesis of multi-gene phylogenetics and phylogenomics.</title>
        <authorList>
            <person name="Vandepol N."/>
            <person name="Liber J."/>
            <person name="Desiro A."/>
            <person name="Na H."/>
            <person name="Kennedy M."/>
            <person name="Barry K."/>
            <person name="Grigoriev I.V."/>
            <person name="Miller A.N."/>
            <person name="O'Donnell K."/>
            <person name="Stajich J.E."/>
            <person name="Bonito G."/>
        </authorList>
    </citation>
    <scope>NUCLEOTIDE SEQUENCE</scope>
    <source>
        <strain evidence="4">MES-2147</strain>
    </source>
</reference>
<gene>
    <name evidence="4" type="ORF">BGZ65_005192</name>
</gene>
<evidence type="ECO:0000313" key="4">
    <source>
        <dbReference type="EMBL" id="KAF9930716.1"/>
    </source>
</evidence>
<evidence type="ECO:0000259" key="3">
    <source>
        <dbReference type="Pfam" id="PF10021"/>
    </source>
</evidence>
<proteinExistence type="predicted"/>
<keyword evidence="2" id="KW-0812">Transmembrane</keyword>
<accession>A0A9P6LSQ9</accession>
<sequence length="429" mass="49168">MKDPEDNLPSRPDSRQYYIKPITIKTNSMSLPGHSQSRVLRPTLPRLFQYGQQAMFKFKRYHRIQTRRGFERNWYQVTGALLFCILVFSLTRLLLASTKSFGFSGNNSVGPRMIETLQALETLQYMTSSGMKVRLDKEKLFAGVRRARLYQGTKIRRQIMDLQKDPVIRVVKEDCLNEALRLKRRGFKPIVLDMAHREIPGGDYKFDGISQEAGLFRRTNLHQCLDVEPRRSEFYPLPIPGAVYCPNMIVLRKSSKENDAFMDRPDWMSFLVMAPLKNPPLVPNGADEMVLGGYAMMVTRKKIQNMFRIALENGHDSIVLSAFGCGRLGNPAESIAEIFKEVILTNYMGGKKQGRTFTEIVFAITTTTTTTTTNSNSKSLEDNSDTTTTTTEEEDDDDDDDDDGDENYNYRTFKRVMESREEIDEESEL</sequence>
<keyword evidence="2" id="KW-1133">Transmembrane helix</keyword>
<dbReference type="Pfam" id="PF10021">
    <property type="entry name" value="PARG_cat_microb"/>
    <property type="match status" value="1"/>
</dbReference>
<evidence type="ECO:0000256" key="1">
    <source>
        <dbReference type="SAM" id="MobiDB-lite"/>
    </source>
</evidence>
<dbReference type="PANTHER" id="PTHR35596:SF1">
    <property type="entry name" value="MICROBIAL-TYPE PARG CATALYTIC DOMAIN-CONTAINING PROTEIN"/>
    <property type="match status" value="1"/>
</dbReference>
<feature type="domain" description="Microbial-type PARG catalytic" evidence="3">
    <location>
        <begin position="115"/>
        <end position="251"/>
    </location>
</feature>
<dbReference type="InterPro" id="IPR043472">
    <property type="entry name" value="Macro_dom-like"/>
</dbReference>
<dbReference type="InterPro" id="IPR012664">
    <property type="entry name" value="CHP02452"/>
</dbReference>
<protein>
    <recommendedName>
        <fullName evidence="3">Microbial-type PARG catalytic domain-containing protein</fullName>
    </recommendedName>
</protein>
<evidence type="ECO:0000256" key="2">
    <source>
        <dbReference type="SAM" id="Phobius"/>
    </source>
</evidence>
<dbReference type="EMBL" id="JAAAHW010010097">
    <property type="protein sequence ID" value="KAF9930716.1"/>
    <property type="molecule type" value="Genomic_DNA"/>
</dbReference>
<dbReference type="Proteomes" id="UP000749646">
    <property type="component" value="Unassembled WGS sequence"/>
</dbReference>
<dbReference type="InterPro" id="IPR019261">
    <property type="entry name" value="PARG_cat_microbial"/>
</dbReference>
<comment type="caution">
    <text evidence="4">The sequence shown here is derived from an EMBL/GenBank/DDBJ whole genome shotgun (WGS) entry which is preliminary data.</text>
</comment>
<feature type="region of interest" description="Disordered" evidence="1">
    <location>
        <begin position="369"/>
        <end position="429"/>
    </location>
</feature>
<keyword evidence="2" id="KW-0472">Membrane</keyword>
<evidence type="ECO:0000313" key="5">
    <source>
        <dbReference type="Proteomes" id="UP000749646"/>
    </source>
</evidence>
<keyword evidence="5" id="KW-1185">Reference proteome</keyword>